<organism evidence="2 3">
    <name type="scientific">Sphaerobolus stellatus (strain SS14)</name>
    <dbReference type="NCBI Taxonomy" id="990650"/>
    <lineage>
        <taxon>Eukaryota</taxon>
        <taxon>Fungi</taxon>
        <taxon>Dikarya</taxon>
        <taxon>Basidiomycota</taxon>
        <taxon>Agaricomycotina</taxon>
        <taxon>Agaricomycetes</taxon>
        <taxon>Phallomycetidae</taxon>
        <taxon>Geastrales</taxon>
        <taxon>Sphaerobolaceae</taxon>
        <taxon>Sphaerobolus</taxon>
    </lineage>
</organism>
<accession>A0A0C9UZK7</accession>
<dbReference type="AlphaFoldDB" id="A0A0C9UZK7"/>
<dbReference type="InterPro" id="IPR058913">
    <property type="entry name" value="Integrase_dom_put"/>
</dbReference>
<dbReference type="Proteomes" id="UP000054279">
    <property type="component" value="Unassembled WGS sequence"/>
</dbReference>
<protein>
    <submittedName>
        <fullName evidence="2">Unplaced genomic scaffold SPHSTscaffold_184, whole genome shotgun sequence</fullName>
    </submittedName>
</protein>
<name>A0A0C9UZK7_SPHS4</name>
<keyword evidence="3" id="KW-1185">Reference proteome</keyword>
<sequence>MVLDQLEMDPGRRQGPALIKEGIRMRTGLDLTRDFVEEEMRYQDPEGFQLRDPTSKRIKRRALVNLGIHEEWSGDGHDKLKRIGVAIYGIRDVWSGKWLGLWVIPDNRLKDAIAYLWLSLVEEYSGLPIQTTTDCGSETTMVYGLATALREAFFPDFPVNEVPTHRFLRSIHNITIERGWSQLKFQFDANMDEFWDKGFTDGIYDPYDEQHIALARWLWSVLIQKEITQWKNRFNAHKPRRDQQKFNPSGVAPNVVFALYEKHGGINCLRGLTEEACVLISDLKKKLGAEELLQFVPPAFAERCEQCQGTPPDFRPEPFRPELSLASSTLWKRFRAGLTLNTFVDSCGRRVGGLVGDNGRLVEDICAYSHSA</sequence>
<dbReference type="HOGENOM" id="CLU_039761_0_1_1"/>
<dbReference type="PANTHER" id="PTHR46177">
    <property type="entry name" value="INTEGRASE CATALYTIC DOMAIN-CONTAINING PROTEIN"/>
    <property type="match status" value="1"/>
</dbReference>
<dbReference type="OrthoDB" id="5392716at2759"/>
<evidence type="ECO:0000313" key="3">
    <source>
        <dbReference type="Proteomes" id="UP000054279"/>
    </source>
</evidence>
<evidence type="ECO:0000313" key="2">
    <source>
        <dbReference type="EMBL" id="KIJ30565.1"/>
    </source>
</evidence>
<dbReference type="PANTHER" id="PTHR46177:SF1">
    <property type="entry name" value="INTEGRASE CATALYTIC DOMAIN-CONTAINING PROTEIN"/>
    <property type="match status" value="1"/>
</dbReference>
<gene>
    <name evidence="2" type="ORF">M422DRAFT_186969</name>
</gene>
<dbReference type="EMBL" id="KN837259">
    <property type="protein sequence ID" value="KIJ30565.1"/>
    <property type="molecule type" value="Genomic_DNA"/>
</dbReference>
<dbReference type="Pfam" id="PF24764">
    <property type="entry name" value="rva_4"/>
    <property type="match status" value="1"/>
</dbReference>
<feature type="domain" description="Integrase core" evidence="1">
    <location>
        <begin position="72"/>
        <end position="245"/>
    </location>
</feature>
<proteinExistence type="predicted"/>
<reference evidence="2 3" key="1">
    <citation type="submission" date="2014-06" db="EMBL/GenBank/DDBJ databases">
        <title>Evolutionary Origins and Diversification of the Mycorrhizal Mutualists.</title>
        <authorList>
            <consortium name="DOE Joint Genome Institute"/>
            <consortium name="Mycorrhizal Genomics Consortium"/>
            <person name="Kohler A."/>
            <person name="Kuo A."/>
            <person name="Nagy L.G."/>
            <person name="Floudas D."/>
            <person name="Copeland A."/>
            <person name="Barry K.W."/>
            <person name="Cichocki N."/>
            <person name="Veneault-Fourrey C."/>
            <person name="LaButti K."/>
            <person name="Lindquist E.A."/>
            <person name="Lipzen A."/>
            <person name="Lundell T."/>
            <person name="Morin E."/>
            <person name="Murat C."/>
            <person name="Riley R."/>
            <person name="Ohm R."/>
            <person name="Sun H."/>
            <person name="Tunlid A."/>
            <person name="Henrissat B."/>
            <person name="Grigoriev I.V."/>
            <person name="Hibbett D.S."/>
            <person name="Martin F."/>
        </authorList>
    </citation>
    <scope>NUCLEOTIDE SEQUENCE [LARGE SCALE GENOMIC DNA]</scope>
    <source>
        <strain evidence="2 3">SS14</strain>
    </source>
</reference>
<evidence type="ECO:0000259" key="1">
    <source>
        <dbReference type="Pfam" id="PF24764"/>
    </source>
</evidence>